<evidence type="ECO:0000313" key="6">
    <source>
        <dbReference type="Proteomes" id="UP000604161"/>
    </source>
</evidence>
<evidence type="ECO:0000313" key="5">
    <source>
        <dbReference type="EMBL" id="MBD5770604.1"/>
    </source>
</evidence>
<organism evidence="5 6">
    <name type="scientific">Marinomonas colpomeniae</name>
    <dbReference type="NCBI Taxonomy" id="2774408"/>
    <lineage>
        <taxon>Bacteria</taxon>
        <taxon>Pseudomonadati</taxon>
        <taxon>Pseudomonadota</taxon>
        <taxon>Gammaproteobacteria</taxon>
        <taxon>Oceanospirillales</taxon>
        <taxon>Oceanospirillaceae</taxon>
        <taxon>Marinomonas</taxon>
    </lineage>
</organism>
<gene>
    <name evidence="5" type="ORF">IF202_06040</name>
</gene>
<dbReference type="RefSeq" id="WP_191593992.1">
    <property type="nucleotide sequence ID" value="NZ_JACYFC010000002.1"/>
</dbReference>
<dbReference type="SUPFAM" id="SSF46785">
    <property type="entry name" value="Winged helix' DNA-binding domain"/>
    <property type="match status" value="1"/>
</dbReference>
<dbReference type="PRINTS" id="PR00035">
    <property type="entry name" value="HTHGNTR"/>
</dbReference>
<reference evidence="5 6" key="1">
    <citation type="submission" date="2020-09" db="EMBL/GenBank/DDBJ databases">
        <title>Marinomonas sp. nov., isolated from the cysticercosis algae of Qingdao, China.</title>
        <authorList>
            <person name="Sun X."/>
        </authorList>
    </citation>
    <scope>NUCLEOTIDE SEQUENCE [LARGE SCALE GENOMIC DNA]</scope>
    <source>
        <strain evidence="5 6">SM2066</strain>
    </source>
</reference>
<dbReference type="InterPro" id="IPR000524">
    <property type="entry name" value="Tscrpt_reg_HTH_GntR"/>
</dbReference>
<dbReference type="SMART" id="SM00345">
    <property type="entry name" value="HTH_GNTR"/>
    <property type="match status" value="1"/>
</dbReference>
<accession>A0ABR8NYL5</accession>
<evidence type="ECO:0000259" key="4">
    <source>
        <dbReference type="PROSITE" id="PS50949"/>
    </source>
</evidence>
<feature type="domain" description="HTH gntR-type" evidence="4">
    <location>
        <begin position="20"/>
        <end position="88"/>
    </location>
</feature>
<dbReference type="EMBL" id="JACYFC010000002">
    <property type="protein sequence ID" value="MBD5770604.1"/>
    <property type="molecule type" value="Genomic_DNA"/>
</dbReference>
<evidence type="ECO:0000256" key="1">
    <source>
        <dbReference type="ARBA" id="ARBA00023015"/>
    </source>
</evidence>
<keyword evidence="6" id="KW-1185">Reference proteome</keyword>
<dbReference type="Pfam" id="PF07702">
    <property type="entry name" value="UTRA"/>
    <property type="match status" value="1"/>
</dbReference>
<protein>
    <submittedName>
        <fullName evidence="5">GntR family transcriptional regulator</fullName>
    </submittedName>
</protein>
<dbReference type="Gene3D" id="3.40.1410.10">
    <property type="entry name" value="Chorismate lyase-like"/>
    <property type="match status" value="1"/>
</dbReference>
<comment type="caution">
    <text evidence="5">The sequence shown here is derived from an EMBL/GenBank/DDBJ whole genome shotgun (WGS) entry which is preliminary data.</text>
</comment>
<proteinExistence type="predicted"/>
<dbReference type="InterPro" id="IPR036390">
    <property type="entry name" value="WH_DNA-bd_sf"/>
</dbReference>
<dbReference type="Proteomes" id="UP000604161">
    <property type="component" value="Unassembled WGS sequence"/>
</dbReference>
<keyword evidence="1" id="KW-0805">Transcription regulation</keyword>
<dbReference type="SMART" id="SM00866">
    <property type="entry name" value="UTRA"/>
    <property type="match status" value="1"/>
</dbReference>
<dbReference type="Gene3D" id="1.10.10.10">
    <property type="entry name" value="Winged helix-like DNA-binding domain superfamily/Winged helix DNA-binding domain"/>
    <property type="match status" value="1"/>
</dbReference>
<sequence length="258" mass="29287">MKSKIDLKMRGSIGRTSSATPLYEQVKDQVMHLILDGTWSEGHILPAETELARQFGVSYGTARQALQILTKQGVLLRKPRIGTVVTGRTPHHTLDRFYKYYRLHNTKNELINTQTITKSVEIRPATEDEKRYLRLDETSNVISLVRVRLHNNSPVMIDHIAIPEYLVPDFPSTPDSVPALLLNNLRDEYGLRISAVRETLRADIASAEDMDLLNLSVRDNPTAVLVIDDICFDSKNQALLTASHRALSDNYHYINEVR</sequence>
<dbReference type="PANTHER" id="PTHR44846:SF1">
    <property type="entry name" value="MANNOSYL-D-GLYCERATE TRANSPORT_METABOLISM SYSTEM REPRESSOR MNGR-RELATED"/>
    <property type="match status" value="1"/>
</dbReference>
<keyword evidence="3" id="KW-0804">Transcription</keyword>
<dbReference type="PANTHER" id="PTHR44846">
    <property type="entry name" value="MANNOSYL-D-GLYCERATE TRANSPORT/METABOLISM SYSTEM REPRESSOR MNGR-RELATED"/>
    <property type="match status" value="1"/>
</dbReference>
<dbReference type="Pfam" id="PF00392">
    <property type="entry name" value="GntR"/>
    <property type="match status" value="1"/>
</dbReference>
<evidence type="ECO:0000256" key="2">
    <source>
        <dbReference type="ARBA" id="ARBA00023125"/>
    </source>
</evidence>
<dbReference type="SUPFAM" id="SSF64288">
    <property type="entry name" value="Chorismate lyase-like"/>
    <property type="match status" value="1"/>
</dbReference>
<dbReference type="InterPro" id="IPR050679">
    <property type="entry name" value="Bact_HTH_transcr_reg"/>
</dbReference>
<dbReference type="InterPro" id="IPR028978">
    <property type="entry name" value="Chorismate_lyase_/UTRA_dom_sf"/>
</dbReference>
<dbReference type="PROSITE" id="PS50949">
    <property type="entry name" value="HTH_GNTR"/>
    <property type="match status" value="1"/>
</dbReference>
<dbReference type="CDD" id="cd07377">
    <property type="entry name" value="WHTH_GntR"/>
    <property type="match status" value="1"/>
</dbReference>
<dbReference type="InterPro" id="IPR036388">
    <property type="entry name" value="WH-like_DNA-bd_sf"/>
</dbReference>
<name>A0ABR8NYL5_9GAMM</name>
<dbReference type="InterPro" id="IPR011663">
    <property type="entry name" value="UTRA"/>
</dbReference>
<keyword evidence="2" id="KW-0238">DNA-binding</keyword>
<evidence type="ECO:0000256" key="3">
    <source>
        <dbReference type="ARBA" id="ARBA00023163"/>
    </source>
</evidence>